<reference evidence="1 2" key="1">
    <citation type="submission" date="2019-05" db="EMBL/GenBank/DDBJ databases">
        <title>Another draft genome of Portunus trituberculatus and its Hox gene families provides insights of decapod evolution.</title>
        <authorList>
            <person name="Jeong J.-H."/>
            <person name="Song I."/>
            <person name="Kim S."/>
            <person name="Choi T."/>
            <person name="Kim D."/>
            <person name="Ryu S."/>
            <person name="Kim W."/>
        </authorList>
    </citation>
    <scope>NUCLEOTIDE SEQUENCE [LARGE SCALE GENOMIC DNA]</scope>
    <source>
        <tissue evidence="1">Muscle</tissue>
    </source>
</reference>
<evidence type="ECO:0000313" key="2">
    <source>
        <dbReference type="Proteomes" id="UP000324222"/>
    </source>
</evidence>
<organism evidence="1 2">
    <name type="scientific">Portunus trituberculatus</name>
    <name type="common">Swimming crab</name>
    <name type="synonym">Neptunus trituberculatus</name>
    <dbReference type="NCBI Taxonomy" id="210409"/>
    <lineage>
        <taxon>Eukaryota</taxon>
        <taxon>Metazoa</taxon>
        <taxon>Ecdysozoa</taxon>
        <taxon>Arthropoda</taxon>
        <taxon>Crustacea</taxon>
        <taxon>Multicrustacea</taxon>
        <taxon>Malacostraca</taxon>
        <taxon>Eumalacostraca</taxon>
        <taxon>Eucarida</taxon>
        <taxon>Decapoda</taxon>
        <taxon>Pleocyemata</taxon>
        <taxon>Brachyura</taxon>
        <taxon>Eubrachyura</taxon>
        <taxon>Portunoidea</taxon>
        <taxon>Portunidae</taxon>
        <taxon>Portuninae</taxon>
        <taxon>Portunus</taxon>
    </lineage>
</organism>
<keyword evidence="2" id="KW-1185">Reference proteome</keyword>
<protein>
    <submittedName>
        <fullName evidence="1">Uncharacterized protein</fullName>
    </submittedName>
</protein>
<proteinExistence type="predicted"/>
<accession>A0A5B7HNZ6</accession>
<sequence length="67" mass="7569">MCGVKDLSVELSKRRLRWFRHVSRAAGGVLSEVEEVRVGGKEKVEGVCDRRYESVVNKQTYGTRSPS</sequence>
<name>A0A5B7HNZ6_PORTR</name>
<evidence type="ECO:0000313" key="1">
    <source>
        <dbReference type="EMBL" id="MPC70274.1"/>
    </source>
</evidence>
<dbReference type="Proteomes" id="UP000324222">
    <property type="component" value="Unassembled WGS sequence"/>
</dbReference>
<dbReference type="EMBL" id="VSRR010030854">
    <property type="protein sequence ID" value="MPC70274.1"/>
    <property type="molecule type" value="Genomic_DNA"/>
</dbReference>
<gene>
    <name evidence="1" type="ORF">E2C01_064516</name>
</gene>
<comment type="caution">
    <text evidence="1">The sequence shown here is derived from an EMBL/GenBank/DDBJ whole genome shotgun (WGS) entry which is preliminary data.</text>
</comment>
<dbReference type="AlphaFoldDB" id="A0A5B7HNZ6"/>